<accession>A0A511CUT4</accession>
<dbReference type="Proteomes" id="UP000321328">
    <property type="component" value="Unassembled WGS sequence"/>
</dbReference>
<sequence>MAWICTDGRRAVERVRAYRITDADLDDLAGYLAAAPAPRTLPTVSQPVASTPAKEAA</sequence>
<evidence type="ECO:0000313" key="1">
    <source>
        <dbReference type="EMBL" id="GEL16330.1"/>
    </source>
</evidence>
<dbReference type="RefSeq" id="WP_186814173.1">
    <property type="nucleotide sequence ID" value="NZ_AUII01000003.1"/>
</dbReference>
<dbReference type="AlphaFoldDB" id="A0A511CUT4"/>
<dbReference type="STRING" id="1123024.GCA_000423625_01020"/>
<dbReference type="EMBL" id="BJVI01000001">
    <property type="protein sequence ID" value="GEL16330.1"/>
    <property type="molecule type" value="Genomic_DNA"/>
</dbReference>
<organism evidence="1 2">
    <name type="scientific">Pseudonocardia asaccharolytica DSM 44247 = NBRC 16224</name>
    <dbReference type="NCBI Taxonomy" id="1123024"/>
    <lineage>
        <taxon>Bacteria</taxon>
        <taxon>Bacillati</taxon>
        <taxon>Actinomycetota</taxon>
        <taxon>Actinomycetes</taxon>
        <taxon>Pseudonocardiales</taxon>
        <taxon>Pseudonocardiaceae</taxon>
        <taxon>Pseudonocardia</taxon>
    </lineage>
</organism>
<reference evidence="1 2" key="1">
    <citation type="submission" date="2019-07" db="EMBL/GenBank/DDBJ databases">
        <title>Whole genome shotgun sequence of Pseudonocardia asaccharolytica NBRC 16224.</title>
        <authorList>
            <person name="Hosoyama A."/>
            <person name="Uohara A."/>
            <person name="Ohji S."/>
            <person name="Ichikawa N."/>
        </authorList>
    </citation>
    <scope>NUCLEOTIDE SEQUENCE [LARGE SCALE GENOMIC DNA]</scope>
    <source>
        <strain evidence="1 2">NBRC 16224</strain>
    </source>
</reference>
<evidence type="ECO:0000313" key="2">
    <source>
        <dbReference type="Proteomes" id="UP000321328"/>
    </source>
</evidence>
<keyword evidence="2" id="KW-1185">Reference proteome</keyword>
<gene>
    <name evidence="1" type="ORF">PA7_01670</name>
</gene>
<comment type="caution">
    <text evidence="1">The sequence shown here is derived from an EMBL/GenBank/DDBJ whole genome shotgun (WGS) entry which is preliminary data.</text>
</comment>
<name>A0A511CUT4_9PSEU</name>
<proteinExistence type="predicted"/>
<protein>
    <submittedName>
        <fullName evidence="1">Uncharacterized protein</fullName>
    </submittedName>
</protein>